<dbReference type="EMBL" id="BOOU01000032">
    <property type="protein sequence ID" value="GII77181.1"/>
    <property type="molecule type" value="Genomic_DNA"/>
</dbReference>
<name>A0A919QZW4_9ACTN</name>
<reference evidence="1" key="1">
    <citation type="submission" date="2021-01" db="EMBL/GenBank/DDBJ databases">
        <title>Whole genome shotgun sequence of Sphaerisporangium rufum NBRC 109079.</title>
        <authorList>
            <person name="Komaki H."/>
            <person name="Tamura T."/>
        </authorList>
    </citation>
    <scope>NUCLEOTIDE SEQUENCE</scope>
    <source>
        <strain evidence="1">NBRC 109079</strain>
    </source>
</reference>
<proteinExistence type="predicted"/>
<dbReference type="Proteomes" id="UP000655287">
    <property type="component" value="Unassembled WGS sequence"/>
</dbReference>
<dbReference type="AlphaFoldDB" id="A0A919QZW4"/>
<evidence type="ECO:0000313" key="2">
    <source>
        <dbReference type="Proteomes" id="UP000655287"/>
    </source>
</evidence>
<comment type="caution">
    <text evidence="1">The sequence shown here is derived from an EMBL/GenBank/DDBJ whole genome shotgun (WGS) entry which is preliminary data.</text>
</comment>
<evidence type="ECO:0000313" key="1">
    <source>
        <dbReference type="EMBL" id="GII77181.1"/>
    </source>
</evidence>
<evidence type="ECO:0008006" key="3">
    <source>
        <dbReference type="Google" id="ProtNLM"/>
    </source>
</evidence>
<keyword evidence="2" id="KW-1185">Reference proteome</keyword>
<sequence length="184" mass="20429">MTLDAALPRWDRRERHRVRVSAAPEVVIDAAERLTWHEVPLFRAIMTAMPALGRRSLAPGGRVLDTFTDAGFAILHRDRGEILVGAIEGLSARRPMVTAAGRTVEEFRAFDRPGHIKIGMNFRCVDGELSTETRVQATSAPARRMFAVYWLAIRAGSGLIRHVWLRAIRRRAAATPPARRSAAG</sequence>
<organism evidence="1 2">
    <name type="scientific">Sphaerisporangium rufum</name>
    <dbReference type="NCBI Taxonomy" id="1381558"/>
    <lineage>
        <taxon>Bacteria</taxon>
        <taxon>Bacillati</taxon>
        <taxon>Actinomycetota</taxon>
        <taxon>Actinomycetes</taxon>
        <taxon>Streptosporangiales</taxon>
        <taxon>Streptosporangiaceae</taxon>
        <taxon>Sphaerisporangium</taxon>
    </lineage>
</organism>
<gene>
    <name evidence="1" type="ORF">Sru01_21630</name>
</gene>
<protein>
    <recommendedName>
        <fullName evidence="3">DUF2867 domain-containing protein</fullName>
    </recommendedName>
</protein>
<dbReference type="RefSeq" id="WP_203983956.1">
    <property type="nucleotide sequence ID" value="NZ_BOOU01000032.1"/>
</dbReference>
<accession>A0A919QZW4</accession>